<reference evidence="3" key="2">
    <citation type="submission" date="2015-01" db="EMBL/GenBank/DDBJ databases">
        <title>Evolutionary Origins and Diversification of the Mycorrhizal Mutualists.</title>
        <authorList>
            <consortium name="DOE Joint Genome Institute"/>
            <consortium name="Mycorrhizal Genomics Consortium"/>
            <person name="Kohler A."/>
            <person name="Kuo A."/>
            <person name="Nagy L.G."/>
            <person name="Floudas D."/>
            <person name="Copeland A."/>
            <person name="Barry K.W."/>
            <person name="Cichocki N."/>
            <person name="Veneault-Fourrey C."/>
            <person name="LaButti K."/>
            <person name="Lindquist E.A."/>
            <person name="Lipzen A."/>
            <person name="Lundell T."/>
            <person name="Morin E."/>
            <person name="Murat C."/>
            <person name="Riley R."/>
            <person name="Ohm R."/>
            <person name="Sun H."/>
            <person name="Tunlid A."/>
            <person name="Henrissat B."/>
            <person name="Grigoriev I.V."/>
            <person name="Hibbett D.S."/>
            <person name="Martin F."/>
        </authorList>
    </citation>
    <scope>NUCLEOTIDE SEQUENCE [LARGE SCALE GENOMIC DNA]</scope>
    <source>
        <strain evidence="3">h7</strain>
    </source>
</reference>
<name>A0A0C3CAV4_HEBCY</name>
<dbReference type="OrthoDB" id="3268450at2759"/>
<evidence type="ECO:0000256" key="1">
    <source>
        <dbReference type="SAM" id="Phobius"/>
    </source>
</evidence>
<feature type="transmembrane region" description="Helical" evidence="1">
    <location>
        <begin position="83"/>
        <end position="102"/>
    </location>
</feature>
<keyword evidence="3" id="KW-1185">Reference proteome</keyword>
<keyword evidence="1" id="KW-0812">Transmembrane</keyword>
<reference evidence="2 3" key="1">
    <citation type="submission" date="2014-04" db="EMBL/GenBank/DDBJ databases">
        <authorList>
            <consortium name="DOE Joint Genome Institute"/>
            <person name="Kuo A."/>
            <person name="Gay G."/>
            <person name="Dore J."/>
            <person name="Kohler A."/>
            <person name="Nagy L.G."/>
            <person name="Floudas D."/>
            <person name="Copeland A."/>
            <person name="Barry K.W."/>
            <person name="Cichocki N."/>
            <person name="Veneault-Fourrey C."/>
            <person name="LaButti K."/>
            <person name="Lindquist E.A."/>
            <person name="Lipzen A."/>
            <person name="Lundell T."/>
            <person name="Morin E."/>
            <person name="Murat C."/>
            <person name="Sun H."/>
            <person name="Tunlid A."/>
            <person name="Henrissat B."/>
            <person name="Grigoriev I.V."/>
            <person name="Hibbett D.S."/>
            <person name="Martin F."/>
            <person name="Nordberg H.P."/>
            <person name="Cantor M.N."/>
            <person name="Hua S.X."/>
        </authorList>
    </citation>
    <scope>NUCLEOTIDE SEQUENCE [LARGE SCALE GENOMIC DNA]</scope>
    <source>
        <strain evidence="3">h7</strain>
    </source>
</reference>
<dbReference type="AlphaFoldDB" id="A0A0C3CAV4"/>
<keyword evidence="1" id="KW-1133">Transmembrane helix</keyword>
<feature type="transmembrane region" description="Helical" evidence="1">
    <location>
        <begin position="224"/>
        <end position="245"/>
    </location>
</feature>
<feature type="transmembrane region" description="Helical" evidence="1">
    <location>
        <begin position="184"/>
        <end position="204"/>
    </location>
</feature>
<dbReference type="EMBL" id="KN831782">
    <property type="protein sequence ID" value="KIM40716.1"/>
    <property type="molecule type" value="Genomic_DNA"/>
</dbReference>
<evidence type="ECO:0000313" key="3">
    <source>
        <dbReference type="Proteomes" id="UP000053424"/>
    </source>
</evidence>
<protein>
    <submittedName>
        <fullName evidence="2">Uncharacterized protein</fullName>
    </submittedName>
</protein>
<organism evidence="2 3">
    <name type="scientific">Hebeloma cylindrosporum</name>
    <dbReference type="NCBI Taxonomy" id="76867"/>
    <lineage>
        <taxon>Eukaryota</taxon>
        <taxon>Fungi</taxon>
        <taxon>Dikarya</taxon>
        <taxon>Basidiomycota</taxon>
        <taxon>Agaricomycotina</taxon>
        <taxon>Agaricomycetes</taxon>
        <taxon>Agaricomycetidae</taxon>
        <taxon>Agaricales</taxon>
        <taxon>Agaricineae</taxon>
        <taxon>Hymenogastraceae</taxon>
        <taxon>Hebeloma</taxon>
    </lineage>
</organism>
<accession>A0A0C3CAV4</accession>
<proteinExistence type="predicted"/>
<gene>
    <name evidence="2" type="ORF">M413DRAFT_166659</name>
</gene>
<dbReference type="HOGENOM" id="CLU_081906_0_0_1"/>
<sequence length="296" mass="33302">MSVVNGAPLDYSYSPSGSTIELIDLASVPQSSRPSLRISSAGLGLSWHPKLTLYRLLVILSTVGLAAAKTATSYLNLTSASITLEWILGVAVFLFFHLLGAYEETNNPYFSWLFNFDCMEYLWACLRQLVGFNRPYYISDEIDTRHRVGTPPLLTGYRIIVTLVVAIIGMSKSALLYGHKPTEATAIECVFGVGVVTMLYYVGLYEASSLKVYPKLFHVDYSSALYYSASITSYFIGFNLSFVQLQRLHSLLLWRPLWCSSTYSVSSFAVEYPMAFIYSLQGPFPPKWQRKWRGQK</sequence>
<feature type="transmembrane region" description="Helical" evidence="1">
    <location>
        <begin position="157"/>
        <end position="177"/>
    </location>
</feature>
<keyword evidence="1" id="KW-0472">Membrane</keyword>
<feature type="transmembrane region" description="Helical" evidence="1">
    <location>
        <begin position="53"/>
        <end position="71"/>
    </location>
</feature>
<dbReference type="Proteomes" id="UP000053424">
    <property type="component" value="Unassembled WGS sequence"/>
</dbReference>
<evidence type="ECO:0000313" key="2">
    <source>
        <dbReference type="EMBL" id="KIM40716.1"/>
    </source>
</evidence>